<dbReference type="EMBL" id="CP041046">
    <property type="protein sequence ID" value="QDE39877.1"/>
    <property type="molecule type" value="Genomic_DNA"/>
</dbReference>
<evidence type="ECO:0000259" key="3">
    <source>
        <dbReference type="Pfam" id="PF25023"/>
    </source>
</evidence>
<reference evidence="4 5" key="1">
    <citation type="submission" date="2019-06" db="EMBL/GenBank/DDBJ databases">
        <title>A complete genome sequence for Luteibacter pinisoli MAH-14.</title>
        <authorList>
            <person name="Baltrus D.A."/>
        </authorList>
    </citation>
    <scope>NUCLEOTIDE SEQUENCE [LARGE SCALE GENOMIC DNA]</scope>
    <source>
        <strain evidence="4 5">MAH-14</strain>
    </source>
</reference>
<sequence>MGRGHDAGGVPFAGQGPDPLYRLTGIKAGSGTIIEAYTYNRTGDRLTKTAPGLLTGTYTYATGTHHLTNVGTTTRVVDARGNTTSDVLASGTFGYGYNQRNRMTVVLQNGTTVGMYVLNALGQRIQKTAGGVTTSFDYTEDSQLIGEASGTTTRDYVWLGGIPVAIVDGSGTTSTLSYVVADGLGTPRAVVDASGTTKWQWAYASNPFGENAPTSSSGYVLNLRYAGQYFDQESGLVHNGFRDYEAATGRYLQSDPIGLAGGASTFGYVTGRPLTSQDPSGLAVGPPPAGPFPPDAPARLPDASDIPENIPGGPWTPANGQLPGDFWGPQQPQGGKVMCRWVPREEDGGTPGSKGYWKTQTPGMKGWQRYDQQGNPMTAEEAHPRPSPRPSRPAEPVEEPLPETPGIPETPVIEPIEPIPPIFEPPIL</sequence>
<dbReference type="NCBIfam" id="TIGR03696">
    <property type="entry name" value="Rhs_assc_core"/>
    <property type="match status" value="1"/>
</dbReference>
<dbReference type="InterPro" id="IPR022385">
    <property type="entry name" value="Rhs_assc_core"/>
</dbReference>
<dbReference type="KEGG" id="lpy:FIV34_11975"/>
<evidence type="ECO:0000256" key="1">
    <source>
        <dbReference type="ARBA" id="ARBA00022737"/>
    </source>
</evidence>
<keyword evidence="5" id="KW-1185">Reference proteome</keyword>
<dbReference type="PRINTS" id="PR00394">
    <property type="entry name" value="RHSPROTEIN"/>
</dbReference>
<dbReference type="Proteomes" id="UP000316093">
    <property type="component" value="Chromosome"/>
</dbReference>
<name>A0A4Y5Z3Y8_9GAMM</name>
<dbReference type="OrthoDB" id="6043530at2"/>
<feature type="compositionally biased region" description="Pro residues" evidence="2">
    <location>
        <begin position="417"/>
        <end position="428"/>
    </location>
</feature>
<dbReference type="RefSeq" id="WP_139983038.1">
    <property type="nucleotide sequence ID" value="NZ_CP041046.1"/>
</dbReference>
<dbReference type="AlphaFoldDB" id="A0A4Y5Z3Y8"/>
<feature type="domain" description="Teneurin-like YD-shell" evidence="3">
    <location>
        <begin position="23"/>
        <end position="255"/>
    </location>
</feature>
<dbReference type="PANTHER" id="PTHR32305:SF15">
    <property type="entry name" value="PROTEIN RHSA-RELATED"/>
    <property type="match status" value="1"/>
</dbReference>
<dbReference type="InterPro" id="IPR050708">
    <property type="entry name" value="T6SS_VgrG/RHS"/>
</dbReference>
<feature type="compositionally biased region" description="Low complexity" evidence="2">
    <location>
        <begin position="404"/>
        <end position="416"/>
    </location>
</feature>
<dbReference type="Gene3D" id="2.180.10.10">
    <property type="entry name" value="RHS repeat-associated core"/>
    <property type="match status" value="1"/>
</dbReference>
<keyword evidence="1" id="KW-0677">Repeat</keyword>
<evidence type="ECO:0000256" key="2">
    <source>
        <dbReference type="SAM" id="MobiDB-lite"/>
    </source>
</evidence>
<gene>
    <name evidence="4" type="ORF">FIV34_11975</name>
</gene>
<organism evidence="4 5">
    <name type="scientific">Luteibacter pinisoli</name>
    <dbReference type="NCBI Taxonomy" id="2589080"/>
    <lineage>
        <taxon>Bacteria</taxon>
        <taxon>Pseudomonadati</taxon>
        <taxon>Pseudomonadota</taxon>
        <taxon>Gammaproteobacteria</taxon>
        <taxon>Lysobacterales</taxon>
        <taxon>Rhodanobacteraceae</taxon>
        <taxon>Luteibacter</taxon>
    </lineage>
</organism>
<feature type="compositionally biased region" description="Pro residues" evidence="2">
    <location>
        <begin position="285"/>
        <end position="296"/>
    </location>
</feature>
<dbReference type="InterPro" id="IPR056823">
    <property type="entry name" value="TEN-like_YD-shell"/>
</dbReference>
<dbReference type="PANTHER" id="PTHR32305">
    <property type="match status" value="1"/>
</dbReference>
<protein>
    <submittedName>
        <fullName evidence="4">RHS repeat-associated core domain-containing protein</fullName>
    </submittedName>
</protein>
<dbReference type="Pfam" id="PF25023">
    <property type="entry name" value="TEN_YD-shell"/>
    <property type="match status" value="1"/>
</dbReference>
<feature type="region of interest" description="Disordered" evidence="2">
    <location>
        <begin position="273"/>
        <end position="298"/>
    </location>
</feature>
<accession>A0A4Y5Z3Y8</accession>
<feature type="region of interest" description="Disordered" evidence="2">
    <location>
        <begin position="311"/>
        <end position="428"/>
    </location>
</feature>
<proteinExistence type="predicted"/>
<evidence type="ECO:0000313" key="5">
    <source>
        <dbReference type="Proteomes" id="UP000316093"/>
    </source>
</evidence>
<evidence type="ECO:0000313" key="4">
    <source>
        <dbReference type="EMBL" id="QDE39877.1"/>
    </source>
</evidence>